<organism evidence="1 2">
    <name type="scientific">Ancylostoma caninum</name>
    <name type="common">Dog hookworm</name>
    <dbReference type="NCBI Taxonomy" id="29170"/>
    <lineage>
        <taxon>Eukaryota</taxon>
        <taxon>Metazoa</taxon>
        <taxon>Ecdysozoa</taxon>
        <taxon>Nematoda</taxon>
        <taxon>Chromadorea</taxon>
        <taxon>Rhabditida</taxon>
        <taxon>Rhabditina</taxon>
        <taxon>Rhabditomorpha</taxon>
        <taxon>Strongyloidea</taxon>
        <taxon>Ancylostomatidae</taxon>
        <taxon>Ancylostomatinae</taxon>
        <taxon>Ancylostoma</taxon>
    </lineage>
</organism>
<dbReference type="AlphaFoldDB" id="A0A368FK66"/>
<keyword evidence="2" id="KW-1185">Reference proteome</keyword>
<name>A0A368FK66_ANCCA</name>
<comment type="caution">
    <text evidence="1">The sequence shown here is derived from an EMBL/GenBank/DDBJ whole genome shotgun (WGS) entry which is preliminary data.</text>
</comment>
<dbReference type="Proteomes" id="UP000252519">
    <property type="component" value="Unassembled WGS sequence"/>
</dbReference>
<dbReference type="EMBL" id="JOJR01001527">
    <property type="protein sequence ID" value="RCN30557.1"/>
    <property type="molecule type" value="Genomic_DNA"/>
</dbReference>
<sequence length="119" mass="13179">MISMGYTEYDIEWTIQNNILRVTVKPKSLNGVVTPVQPIDTMLCVNADVLEVMDIVSKRTKRNAAKMKGIDFKCVDPKFNCQGFHCSVCTDVDISPASEIAVDKFYNCLPSGGIMSVLL</sequence>
<gene>
    <name evidence="1" type="ORF">ANCCAN_23674</name>
</gene>
<reference evidence="1 2" key="1">
    <citation type="submission" date="2014-10" db="EMBL/GenBank/DDBJ databases">
        <title>Draft genome of the hookworm Ancylostoma caninum.</title>
        <authorList>
            <person name="Mitreva M."/>
        </authorList>
    </citation>
    <scope>NUCLEOTIDE SEQUENCE [LARGE SCALE GENOMIC DNA]</scope>
    <source>
        <strain evidence="1 2">Baltimore</strain>
    </source>
</reference>
<protein>
    <submittedName>
        <fullName evidence="1">Uncharacterized protein</fullName>
    </submittedName>
</protein>
<evidence type="ECO:0000313" key="1">
    <source>
        <dbReference type="EMBL" id="RCN30557.1"/>
    </source>
</evidence>
<evidence type="ECO:0000313" key="2">
    <source>
        <dbReference type="Proteomes" id="UP000252519"/>
    </source>
</evidence>
<proteinExistence type="predicted"/>
<dbReference type="OrthoDB" id="5839957at2759"/>
<accession>A0A368FK66</accession>